<dbReference type="SUPFAM" id="SSF55103">
    <property type="entry name" value="FAD-linked oxidases, C-terminal domain"/>
    <property type="match status" value="1"/>
</dbReference>
<evidence type="ECO:0000313" key="10">
    <source>
        <dbReference type="EMBL" id="MCI0753640.1"/>
    </source>
</evidence>
<dbReference type="Pfam" id="PF02913">
    <property type="entry name" value="FAD-oxidase_C"/>
    <property type="match status" value="1"/>
</dbReference>
<dbReference type="InterPro" id="IPR017900">
    <property type="entry name" value="4Fe4S_Fe_S_CS"/>
</dbReference>
<name>A0ABS9W3X1_9PROT</name>
<comment type="cofactor">
    <cofactor evidence="1">
        <name>FAD</name>
        <dbReference type="ChEBI" id="CHEBI:57692"/>
    </cofactor>
</comment>
<dbReference type="PROSITE" id="PS51387">
    <property type="entry name" value="FAD_PCMH"/>
    <property type="match status" value="1"/>
</dbReference>
<dbReference type="Pfam" id="PF13183">
    <property type="entry name" value="Fer4_8"/>
    <property type="match status" value="1"/>
</dbReference>
<dbReference type="InterPro" id="IPR016164">
    <property type="entry name" value="FAD-linked_Oxase-like_C"/>
</dbReference>
<dbReference type="InterPro" id="IPR004113">
    <property type="entry name" value="FAD-bd_oxidored_4_C"/>
</dbReference>
<dbReference type="RefSeq" id="WP_120010368.1">
    <property type="nucleotide sequence ID" value="NZ_JALBUU010000004.1"/>
</dbReference>
<keyword evidence="4" id="KW-0274">FAD</keyword>
<keyword evidence="2" id="KW-0285">Flavoprotein</keyword>
<dbReference type="InterPro" id="IPR016169">
    <property type="entry name" value="FAD-bd_PCMH_sub2"/>
</dbReference>
<dbReference type="Gene3D" id="3.30.465.10">
    <property type="match status" value="1"/>
</dbReference>
<evidence type="ECO:0000256" key="3">
    <source>
        <dbReference type="ARBA" id="ARBA00022723"/>
    </source>
</evidence>
<reference evidence="10 11" key="1">
    <citation type="submission" date="2022-03" db="EMBL/GenBank/DDBJ databases">
        <title>Complete genome analysis of Roseomonas KG 17.1 : a prolific producer of plant growth promoters.</title>
        <authorList>
            <person name="Saadouli I."/>
            <person name="Najjari A."/>
            <person name="Mosbah A."/>
            <person name="Ouzari H.I."/>
        </authorList>
    </citation>
    <scope>NUCLEOTIDE SEQUENCE [LARGE SCALE GENOMIC DNA]</scope>
    <source>
        <strain evidence="10 11">KG17-1</strain>
    </source>
</reference>
<comment type="caution">
    <text evidence="10">The sequence shown here is derived from an EMBL/GenBank/DDBJ whole genome shotgun (WGS) entry which is preliminary data.</text>
</comment>
<dbReference type="Pfam" id="PF01565">
    <property type="entry name" value="FAD_binding_4"/>
    <property type="match status" value="1"/>
</dbReference>
<dbReference type="EMBL" id="JALBUU010000004">
    <property type="protein sequence ID" value="MCI0753640.1"/>
    <property type="molecule type" value="Genomic_DNA"/>
</dbReference>
<dbReference type="InterPro" id="IPR006094">
    <property type="entry name" value="Oxid_FAD_bind_N"/>
</dbReference>
<dbReference type="Gene3D" id="3.30.70.2740">
    <property type="match status" value="1"/>
</dbReference>
<evidence type="ECO:0000313" key="11">
    <source>
        <dbReference type="Proteomes" id="UP001201985"/>
    </source>
</evidence>
<gene>
    <name evidence="10" type="ORF">MON41_07700</name>
</gene>
<accession>A0ABS9W3X1</accession>
<dbReference type="PROSITE" id="PS00198">
    <property type="entry name" value="4FE4S_FER_1"/>
    <property type="match status" value="1"/>
</dbReference>
<dbReference type="SUPFAM" id="SSF56176">
    <property type="entry name" value="FAD-binding/transporter-associated domain-like"/>
    <property type="match status" value="1"/>
</dbReference>
<keyword evidence="7" id="KW-0411">Iron-sulfur</keyword>
<dbReference type="SUPFAM" id="SSF46548">
    <property type="entry name" value="alpha-helical ferredoxin"/>
    <property type="match status" value="1"/>
</dbReference>
<evidence type="ECO:0000256" key="7">
    <source>
        <dbReference type="ARBA" id="ARBA00023014"/>
    </source>
</evidence>
<sequence>MNDLAPSRSYSRNLGLERRLAHALEGEVRFDAFTRGRFATDASIYQIMPQGVVFPRHEADIAATLSIAAEHGVPVIARGGGTSQNGQPIGDGLILDCSRHLNAIRDYDPEARSITVQPGMVLETLNARLRKDGLFFPVEPSTASRCTIGGMAGNNSSGARSLRYGKMVDNVLGLRAIFHDGEGFALGEGSYGDNGSPRAHALMARMLDLAARHRAEIEAIFPKVQRRVGGYNLDELLPEHPNLSHLLVGSEGTLALTTEAKLKLSLLPKHRVMGVCHFPSFRAAMETTQHLVALGPVAVELVDNNVLVLGADIPLFVRTLADITRGQPNCLLLVEFAGDELDLLKRDLKRLDQCMADHGFPDAVVEVVEPARQKPIWEVREACLNIMMSMKGDGKAVSFIEDCAVPLEYLADYTDAITALFARHGTRGTWYAHASVGCLHVRPILNMKTEAGTQAMRAIAEEACDLVRRFKGSFSGEHGDGISRSEFVEPMFGAPLTRAFEAVKDGFDPGNHLNPGKIVRPYRMDDRALMRFPPGYATPVPAAPALDWSEWGSFGSAVEMCNNNGTCRKLAGGTMCPSFRATRQEQHVTRGRANTLRLAISGQLGPDAFTSPEMKETLDLCVSCKGCKRDCPTGVDMARMKIEFLHHYHAKHGLPLKDRLIAFLPRYAPLAARLAPLMNLRDRIPGLAALSERWLGFSAGRTLPVWRRPWREIGRPAMPSDVQGDGRDIILFGDTFNRYFERENLEAAERVLQAGGYRLHRVEPLAGRRPLCCGRTFLSAGLVDQARAEARRTIEALSPFVERGVRIVGLEPSCIMSFRDEFTALLPQPLLQPFAGAALLLEELLAADITAGRTALPLANQAGRVAHLHGHCHQKAFDAMGAVEAVLRAVPGLDVRPIESSCCGMSGAFGYGAATIDVSLAMAELSLLPAVRQAAPDALIVADGTSCRHQIHDGAGREALHVARVLDLALGERA</sequence>
<evidence type="ECO:0000256" key="1">
    <source>
        <dbReference type="ARBA" id="ARBA00001974"/>
    </source>
</evidence>
<organism evidence="10 11">
    <name type="scientific">Teichococcus vastitatis</name>
    <dbReference type="NCBI Taxonomy" id="2307076"/>
    <lineage>
        <taxon>Bacteria</taxon>
        <taxon>Pseudomonadati</taxon>
        <taxon>Pseudomonadota</taxon>
        <taxon>Alphaproteobacteria</taxon>
        <taxon>Acetobacterales</taxon>
        <taxon>Roseomonadaceae</taxon>
        <taxon>Roseomonas</taxon>
    </lineage>
</organism>
<evidence type="ECO:0000256" key="4">
    <source>
        <dbReference type="ARBA" id="ARBA00022827"/>
    </source>
</evidence>
<feature type="domain" description="4Fe-4S ferredoxin-type" evidence="8">
    <location>
        <begin position="610"/>
        <end position="641"/>
    </location>
</feature>
<keyword evidence="11" id="KW-1185">Reference proteome</keyword>
<dbReference type="PANTHER" id="PTHR11748:SF119">
    <property type="entry name" value="D-2-HYDROXYGLUTARATE DEHYDROGENASE"/>
    <property type="match status" value="1"/>
</dbReference>
<dbReference type="InterPro" id="IPR016166">
    <property type="entry name" value="FAD-bd_PCMH"/>
</dbReference>
<evidence type="ECO:0000256" key="6">
    <source>
        <dbReference type="ARBA" id="ARBA00023004"/>
    </source>
</evidence>
<dbReference type="InterPro" id="IPR036318">
    <property type="entry name" value="FAD-bd_PCMH-like_sf"/>
</dbReference>
<dbReference type="InterPro" id="IPR017896">
    <property type="entry name" value="4Fe4S_Fe-S-bd"/>
</dbReference>
<keyword evidence="5" id="KW-0560">Oxidoreductase</keyword>
<dbReference type="PROSITE" id="PS51379">
    <property type="entry name" value="4FE4S_FER_2"/>
    <property type="match status" value="1"/>
</dbReference>
<dbReference type="PANTHER" id="PTHR11748">
    <property type="entry name" value="D-LACTATE DEHYDROGENASE"/>
    <property type="match status" value="1"/>
</dbReference>
<protein>
    <submittedName>
        <fullName evidence="10">FAD-binding oxidoreductase</fullName>
    </submittedName>
</protein>
<keyword evidence="6" id="KW-0408">Iron</keyword>
<keyword evidence="3" id="KW-0479">Metal-binding</keyword>
<evidence type="ECO:0000259" key="8">
    <source>
        <dbReference type="PROSITE" id="PS51379"/>
    </source>
</evidence>
<dbReference type="Proteomes" id="UP001201985">
    <property type="component" value="Unassembled WGS sequence"/>
</dbReference>
<evidence type="ECO:0000256" key="5">
    <source>
        <dbReference type="ARBA" id="ARBA00023002"/>
    </source>
</evidence>
<feature type="domain" description="FAD-binding PCMH-type" evidence="9">
    <location>
        <begin position="45"/>
        <end position="267"/>
    </location>
</feature>
<evidence type="ECO:0000259" key="9">
    <source>
        <dbReference type="PROSITE" id="PS51387"/>
    </source>
</evidence>
<proteinExistence type="predicted"/>
<evidence type="ECO:0000256" key="2">
    <source>
        <dbReference type="ARBA" id="ARBA00022630"/>
    </source>
</evidence>